<sequence>MDTAANPQSATTPEIGLLRAPHEVLFGAGARHALGRVLSGMGSRAFVCTDPVIAGTLAFAEAISEIRDCGIEVAVFAATEPELPLGNVTVAVDTARTVFPDAVVGFGGGSALDLAKLVALGLVTNAPLADFYGENCIPSKVLPVIAVPTTAGTGSEVTPVAVLTDPSRNSKVGISSPYLVPVAAVVDPELTLTCPPAVTAFSGIDALTHAIESYSARTHTLNLSHPLPVFVGANRLSAAFGLEAAGALARNIVTAVTQGRDLGARTAMAYGSMLAGLAFATAGTHLSHAIQYPVGDATHTPHGLGVGLLLPYVMEACLPTAVGQFARIGEAMGVTESGTGTDGAAVAAIRFVVTLRHRIGVPHTLSRIGLSRRDLPRIIEQAAAVGRLVSNAPGADPRQLIAPVVERAFAGTSDIFSNSDEIGSDEIGAPA</sequence>
<keyword evidence="7" id="KW-1185">Reference proteome</keyword>
<organism evidence="6 7">
    <name type="scientific">Mycobacterium lacus</name>
    <dbReference type="NCBI Taxonomy" id="169765"/>
    <lineage>
        <taxon>Bacteria</taxon>
        <taxon>Bacillati</taxon>
        <taxon>Actinomycetota</taxon>
        <taxon>Actinomycetes</taxon>
        <taxon>Mycobacteriales</taxon>
        <taxon>Mycobacteriaceae</taxon>
        <taxon>Mycobacterium</taxon>
    </lineage>
</organism>
<evidence type="ECO:0000256" key="3">
    <source>
        <dbReference type="ARBA" id="ARBA00023027"/>
    </source>
</evidence>
<keyword evidence="3" id="KW-0520">NAD</keyword>
<dbReference type="InterPro" id="IPR001670">
    <property type="entry name" value="ADH_Fe/GldA"/>
</dbReference>
<dbReference type="GO" id="GO:0046872">
    <property type="term" value="F:metal ion binding"/>
    <property type="evidence" value="ECO:0007669"/>
    <property type="project" value="InterPro"/>
</dbReference>
<dbReference type="GO" id="GO:0004022">
    <property type="term" value="F:alcohol dehydrogenase (NAD+) activity"/>
    <property type="evidence" value="ECO:0007669"/>
    <property type="project" value="TreeGrafter"/>
</dbReference>
<dbReference type="InterPro" id="IPR039697">
    <property type="entry name" value="Alcohol_dehydrogenase_Fe"/>
</dbReference>
<feature type="domain" description="Alcohol dehydrogenase iron-type/glycerol dehydrogenase GldA" evidence="4">
    <location>
        <begin position="21"/>
        <end position="188"/>
    </location>
</feature>
<dbReference type="Proteomes" id="UP000466396">
    <property type="component" value="Chromosome"/>
</dbReference>
<evidence type="ECO:0000313" key="7">
    <source>
        <dbReference type="Proteomes" id="UP000466396"/>
    </source>
</evidence>
<name>A0A7I7NER8_9MYCO</name>
<evidence type="ECO:0000256" key="1">
    <source>
        <dbReference type="ARBA" id="ARBA00007358"/>
    </source>
</evidence>
<evidence type="ECO:0000256" key="2">
    <source>
        <dbReference type="ARBA" id="ARBA00023002"/>
    </source>
</evidence>
<dbReference type="PANTHER" id="PTHR11496">
    <property type="entry name" value="ALCOHOL DEHYDROGENASE"/>
    <property type="match status" value="1"/>
</dbReference>
<dbReference type="Pfam" id="PF25137">
    <property type="entry name" value="ADH_Fe_C"/>
    <property type="match status" value="1"/>
</dbReference>
<gene>
    <name evidence="6" type="ORF">MLAC_01270</name>
</gene>
<dbReference type="KEGG" id="mlj:MLAC_01270"/>
<dbReference type="Gene3D" id="1.20.1090.10">
    <property type="entry name" value="Dehydroquinate synthase-like - alpha domain"/>
    <property type="match status" value="1"/>
</dbReference>
<dbReference type="PROSITE" id="PS00913">
    <property type="entry name" value="ADH_IRON_1"/>
    <property type="match status" value="1"/>
</dbReference>
<dbReference type="FunFam" id="3.40.50.1970:FF:000003">
    <property type="entry name" value="Alcohol dehydrogenase, iron-containing"/>
    <property type="match status" value="1"/>
</dbReference>
<evidence type="ECO:0000259" key="5">
    <source>
        <dbReference type="Pfam" id="PF25137"/>
    </source>
</evidence>
<reference evidence="6 7" key="1">
    <citation type="journal article" date="2019" name="Emerg. Microbes Infect.">
        <title>Comprehensive subspecies identification of 175 nontuberculous mycobacteria species based on 7547 genomic profiles.</title>
        <authorList>
            <person name="Matsumoto Y."/>
            <person name="Kinjo T."/>
            <person name="Motooka D."/>
            <person name="Nabeya D."/>
            <person name="Jung N."/>
            <person name="Uechi K."/>
            <person name="Horii T."/>
            <person name="Iida T."/>
            <person name="Fujita J."/>
            <person name="Nakamura S."/>
        </authorList>
    </citation>
    <scope>NUCLEOTIDE SEQUENCE [LARGE SCALE GENOMIC DNA]</scope>
    <source>
        <strain evidence="6 7">JCM 15657</strain>
    </source>
</reference>
<evidence type="ECO:0000313" key="6">
    <source>
        <dbReference type="EMBL" id="BBX94833.1"/>
    </source>
</evidence>
<proteinExistence type="inferred from homology"/>
<dbReference type="RefSeq" id="WP_163745377.1">
    <property type="nucleotide sequence ID" value="NZ_AP022581.1"/>
</dbReference>
<evidence type="ECO:0000259" key="4">
    <source>
        <dbReference type="Pfam" id="PF00465"/>
    </source>
</evidence>
<dbReference type="InterPro" id="IPR018211">
    <property type="entry name" value="ADH_Fe_CS"/>
</dbReference>
<comment type="similarity">
    <text evidence="1">Belongs to the iron-containing alcohol dehydrogenase family.</text>
</comment>
<dbReference type="CDD" id="cd08191">
    <property type="entry name" value="Fe-ADH-like"/>
    <property type="match status" value="1"/>
</dbReference>
<dbReference type="InterPro" id="IPR056798">
    <property type="entry name" value="ADH_Fe_C"/>
</dbReference>
<dbReference type="Pfam" id="PF00465">
    <property type="entry name" value="Fe-ADH"/>
    <property type="match status" value="1"/>
</dbReference>
<dbReference type="Gene3D" id="3.40.50.1970">
    <property type="match status" value="1"/>
</dbReference>
<accession>A0A7I7NER8</accession>
<dbReference type="PANTHER" id="PTHR11496:SF102">
    <property type="entry name" value="ALCOHOL DEHYDROGENASE 4"/>
    <property type="match status" value="1"/>
</dbReference>
<keyword evidence="2" id="KW-0560">Oxidoreductase</keyword>
<dbReference type="AlphaFoldDB" id="A0A7I7NER8"/>
<protein>
    <submittedName>
        <fullName evidence="6">Alcohol dehydrogenase</fullName>
    </submittedName>
</protein>
<feature type="domain" description="Fe-containing alcohol dehydrogenase-like C-terminal" evidence="5">
    <location>
        <begin position="199"/>
        <end position="384"/>
    </location>
</feature>
<dbReference type="EMBL" id="AP022581">
    <property type="protein sequence ID" value="BBX94833.1"/>
    <property type="molecule type" value="Genomic_DNA"/>
</dbReference>
<dbReference type="SUPFAM" id="SSF56796">
    <property type="entry name" value="Dehydroquinate synthase-like"/>
    <property type="match status" value="1"/>
</dbReference>